<dbReference type="InterPro" id="IPR003754">
    <property type="entry name" value="4pyrrol_synth_uPrphyn_synth"/>
</dbReference>
<evidence type="ECO:0000313" key="3">
    <source>
        <dbReference type="Proteomes" id="UP001061862"/>
    </source>
</evidence>
<dbReference type="EMBL" id="CP104965">
    <property type="protein sequence ID" value="UXN71461.1"/>
    <property type="molecule type" value="Genomic_DNA"/>
</dbReference>
<evidence type="ECO:0000313" key="2">
    <source>
        <dbReference type="EMBL" id="UXN71461.1"/>
    </source>
</evidence>
<organism evidence="2 3">
    <name type="scientific">Devosia neptuniae</name>
    <dbReference type="NCBI Taxonomy" id="191302"/>
    <lineage>
        <taxon>Bacteria</taxon>
        <taxon>Pseudomonadati</taxon>
        <taxon>Pseudomonadota</taxon>
        <taxon>Alphaproteobacteria</taxon>
        <taxon>Hyphomicrobiales</taxon>
        <taxon>Devosiaceae</taxon>
        <taxon>Devosia</taxon>
    </lineage>
</organism>
<dbReference type="CDD" id="cd06578">
    <property type="entry name" value="HemD"/>
    <property type="match status" value="1"/>
</dbReference>
<keyword evidence="3" id="KW-1185">Reference proteome</keyword>
<feature type="domain" description="Tetrapyrrole biosynthesis uroporphyrinogen III synthase" evidence="1">
    <location>
        <begin position="27"/>
        <end position="238"/>
    </location>
</feature>
<dbReference type="Pfam" id="PF02602">
    <property type="entry name" value="HEM4"/>
    <property type="match status" value="1"/>
</dbReference>
<name>A0ABY6CGU6_9HYPH</name>
<gene>
    <name evidence="2" type="ORF">N8A98_09880</name>
</gene>
<proteinExistence type="predicted"/>
<protein>
    <submittedName>
        <fullName evidence="2">Uroporphyrinogen-III synthase</fullName>
    </submittedName>
</protein>
<dbReference type="InterPro" id="IPR036108">
    <property type="entry name" value="4pyrrol_syn_uPrphyn_synt_sf"/>
</dbReference>
<accession>A0ABY6CGU6</accession>
<dbReference type="SUPFAM" id="SSF69618">
    <property type="entry name" value="HemD-like"/>
    <property type="match status" value="1"/>
</dbReference>
<evidence type="ECO:0000259" key="1">
    <source>
        <dbReference type="Pfam" id="PF02602"/>
    </source>
</evidence>
<dbReference type="Proteomes" id="UP001061862">
    <property type="component" value="Chromosome"/>
</dbReference>
<dbReference type="RefSeq" id="WP_262171026.1">
    <property type="nucleotide sequence ID" value="NZ_CP104965.1"/>
</dbReference>
<dbReference type="Gene3D" id="3.40.50.10090">
    <property type="match status" value="2"/>
</dbReference>
<reference evidence="2 3" key="1">
    <citation type="submission" date="2022-09" db="EMBL/GenBank/DDBJ databases">
        <title>Interaction between co-microsymbionts with complementary sets of symbiotic genes in legume-rhizobium systems.</title>
        <authorList>
            <person name="Safronova V."/>
            <person name="Sazanova A."/>
            <person name="Afonin A."/>
            <person name="Chirak E."/>
        </authorList>
    </citation>
    <scope>NUCLEOTIDE SEQUENCE [LARGE SCALE GENOMIC DNA]</scope>
    <source>
        <strain evidence="2 3">A18/4-1</strain>
    </source>
</reference>
<sequence>MAGAMGCYMTAMLVTRPEPDAQSSVLKLSALGIEAVAAPVMVRQTLDSSVPPPEGFAAMVLTSANGVRSLADRGLVEQYRHLPVFAVGDRTAFEAREHGFAEVTSAEGAFADLVNLIARARLSGPVFYPAGKHQSGDLGKALAPFGVMVATARLYEMVALDSLPEEALTGLVDGSIGAVLVYSRRTAEIFARLAGRLDRGRRSAIAMLAMSEAVAEPLLENHFNRISLADRPDEDGMMTLALAFAREQTGP</sequence>